<dbReference type="Proteomes" id="UP001165101">
    <property type="component" value="Unassembled WGS sequence"/>
</dbReference>
<evidence type="ECO:0000313" key="1">
    <source>
        <dbReference type="EMBL" id="GMF02877.1"/>
    </source>
</evidence>
<gene>
    <name evidence="1" type="ORF">Cboi01_000620200</name>
</gene>
<dbReference type="EMBL" id="BSXV01005805">
    <property type="protein sequence ID" value="GMF02877.1"/>
    <property type="molecule type" value="Genomic_DNA"/>
</dbReference>
<sequence length="284" mass="32459">MKHISRVIIDEESDEVSSRTASPIRIKAEPRLFLEEEDKTNEAIGTFENLERNIYLYKSIGKCSEQQDTMTCDCREDWDSESNLACGPDSDCINRLTNIECVNGHCSCGSDCQNQRFQKKEYSKISVFYTGAKGYGVRAESFIPADTFIYEYIGEIIDDKEFRTRRAQYDSEGIKHFYFMMLQSGEFIDATKKGSLARFCNHSCNPNGYVDKWVVGKRFKMGIFAKRDIIKGEEITFDYNVDRYGSNAQKCYCGEPKCIGFMGGKTQTESARLLPHALNEALEI</sequence>
<accession>A0ACB5U745</accession>
<keyword evidence="2" id="KW-1185">Reference proteome</keyword>
<evidence type="ECO:0000313" key="2">
    <source>
        <dbReference type="Proteomes" id="UP001165101"/>
    </source>
</evidence>
<proteinExistence type="predicted"/>
<organism evidence="1 2">
    <name type="scientific">Candida boidinii</name>
    <name type="common">Yeast</name>
    <dbReference type="NCBI Taxonomy" id="5477"/>
    <lineage>
        <taxon>Eukaryota</taxon>
        <taxon>Fungi</taxon>
        <taxon>Dikarya</taxon>
        <taxon>Ascomycota</taxon>
        <taxon>Saccharomycotina</taxon>
        <taxon>Pichiomycetes</taxon>
        <taxon>Pichiales</taxon>
        <taxon>Pichiaceae</taxon>
        <taxon>Ogataea</taxon>
        <taxon>Ogataea/Candida clade</taxon>
    </lineage>
</organism>
<protein>
    <submittedName>
        <fullName evidence="1">Unnamed protein product</fullName>
    </submittedName>
</protein>
<name>A0ACB5U745_CANBO</name>
<comment type="caution">
    <text evidence="1">The sequence shown here is derived from an EMBL/GenBank/DDBJ whole genome shotgun (WGS) entry which is preliminary data.</text>
</comment>
<reference evidence="1" key="1">
    <citation type="submission" date="2023-04" db="EMBL/GenBank/DDBJ databases">
        <title>Candida boidinii NBRC 1967.</title>
        <authorList>
            <person name="Ichikawa N."/>
            <person name="Sato H."/>
            <person name="Tonouchi N."/>
        </authorList>
    </citation>
    <scope>NUCLEOTIDE SEQUENCE</scope>
    <source>
        <strain evidence="1">NBRC 1967</strain>
    </source>
</reference>